<sequence length="51" mass="5789">KNEERKLEEQERKNLEHSVRDPTPRRGHSRLGVQSHSSEPSHSCLGVDANA</sequence>
<reference evidence="2 3" key="1">
    <citation type="journal article" date="2023" name="Plants (Basel)">
        <title>Bridging the Gap: Combining Genomics and Transcriptomics Approaches to Understand Stylosanthes scabra, an Orphan Legume from the Brazilian Caatinga.</title>
        <authorList>
            <person name="Ferreira-Neto J.R.C."/>
            <person name="da Silva M.D."/>
            <person name="Binneck E."/>
            <person name="de Melo N.F."/>
            <person name="da Silva R.H."/>
            <person name="de Melo A.L.T.M."/>
            <person name="Pandolfi V."/>
            <person name="Bustamante F.O."/>
            <person name="Brasileiro-Vidal A.C."/>
            <person name="Benko-Iseppon A.M."/>
        </authorList>
    </citation>
    <scope>NUCLEOTIDE SEQUENCE [LARGE SCALE GENOMIC DNA]</scope>
    <source>
        <tissue evidence="2">Leaves</tissue>
    </source>
</reference>
<feature type="region of interest" description="Disordered" evidence="1">
    <location>
        <begin position="1"/>
        <end position="51"/>
    </location>
</feature>
<evidence type="ECO:0000313" key="3">
    <source>
        <dbReference type="Proteomes" id="UP001341840"/>
    </source>
</evidence>
<protein>
    <submittedName>
        <fullName evidence="2">Uncharacterized protein</fullName>
    </submittedName>
</protein>
<evidence type="ECO:0000256" key="1">
    <source>
        <dbReference type="SAM" id="MobiDB-lite"/>
    </source>
</evidence>
<dbReference type="EMBL" id="JASCZI010091846">
    <property type="protein sequence ID" value="MED6151342.1"/>
    <property type="molecule type" value="Genomic_DNA"/>
</dbReference>
<feature type="compositionally biased region" description="Basic and acidic residues" evidence="1">
    <location>
        <begin position="1"/>
        <end position="24"/>
    </location>
</feature>
<gene>
    <name evidence="2" type="ORF">PIB30_081572</name>
</gene>
<evidence type="ECO:0000313" key="2">
    <source>
        <dbReference type="EMBL" id="MED6151342.1"/>
    </source>
</evidence>
<name>A0ABU6TR95_9FABA</name>
<organism evidence="2 3">
    <name type="scientific">Stylosanthes scabra</name>
    <dbReference type="NCBI Taxonomy" id="79078"/>
    <lineage>
        <taxon>Eukaryota</taxon>
        <taxon>Viridiplantae</taxon>
        <taxon>Streptophyta</taxon>
        <taxon>Embryophyta</taxon>
        <taxon>Tracheophyta</taxon>
        <taxon>Spermatophyta</taxon>
        <taxon>Magnoliopsida</taxon>
        <taxon>eudicotyledons</taxon>
        <taxon>Gunneridae</taxon>
        <taxon>Pentapetalae</taxon>
        <taxon>rosids</taxon>
        <taxon>fabids</taxon>
        <taxon>Fabales</taxon>
        <taxon>Fabaceae</taxon>
        <taxon>Papilionoideae</taxon>
        <taxon>50 kb inversion clade</taxon>
        <taxon>dalbergioids sensu lato</taxon>
        <taxon>Dalbergieae</taxon>
        <taxon>Pterocarpus clade</taxon>
        <taxon>Stylosanthes</taxon>
    </lineage>
</organism>
<comment type="caution">
    <text evidence="2">The sequence shown here is derived from an EMBL/GenBank/DDBJ whole genome shotgun (WGS) entry which is preliminary data.</text>
</comment>
<keyword evidence="3" id="KW-1185">Reference proteome</keyword>
<feature type="non-terminal residue" evidence="2">
    <location>
        <position position="1"/>
    </location>
</feature>
<feature type="compositionally biased region" description="Polar residues" evidence="1">
    <location>
        <begin position="32"/>
        <end position="41"/>
    </location>
</feature>
<accession>A0ABU6TR95</accession>
<proteinExistence type="predicted"/>
<dbReference type="Proteomes" id="UP001341840">
    <property type="component" value="Unassembled WGS sequence"/>
</dbReference>